<dbReference type="Proteomes" id="UP000046395">
    <property type="component" value="Unassembled WGS sequence"/>
</dbReference>
<name>A0A5S6Q5P9_TRIMR</name>
<protein>
    <submittedName>
        <fullName evidence="2">Uncharacterized protein</fullName>
    </submittedName>
</protein>
<accession>A0A5S6Q5P9</accession>
<organism evidence="1 2">
    <name type="scientific">Trichuris muris</name>
    <name type="common">Mouse whipworm</name>
    <dbReference type="NCBI Taxonomy" id="70415"/>
    <lineage>
        <taxon>Eukaryota</taxon>
        <taxon>Metazoa</taxon>
        <taxon>Ecdysozoa</taxon>
        <taxon>Nematoda</taxon>
        <taxon>Enoplea</taxon>
        <taxon>Dorylaimia</taxon>
        <taxon>Trichinellida</taxon>
        <taxon>Trichuridae</taxon>
        <taxon>Trichuris</taxon>
    </lineage>
</organism>
<reference evidence="2" key="1">
    <citation type="submission" date="2019-12" db="UniProtKB">
        <authorList>
            <consortium name="WormBaseParasite"/>
        </authorList>
    </citation>
    <scope>IDENTIFICATION</scope>
</reference>
<evidence type="ECO:0000313" key="2">
    <source>
        <dbReference type="WBParaSite" id="TMUE_1000002591.1"/>
    </source>
</evidence>
<sequence>MHTALVRHLYISGGTIYDCIATERTRINTLLPTSWKKICFETTKIWITGIDKRCFQPGKVEASGRQARQTATLRKLFDVRLQFLIDGFLENAVPRCPAEGSVSFTSPLLLMLLQLLTPYLGISTVEFPCGGLSVFKNF</sequence>
<proteinExistence type="predicted"/>
<keyword evidence="1" id="KW-1185">Reference proteome</keyword>
<dbReference type="AlphaFoldDB" id="A0A5S6Q5P9"/>
<evidence type="ECO:0000313" key="1">
    <source>
        <dbReference type="Proteomes" id="UP000046395"/>
    </source>
</evidence>
<dbReference type="WBParaSite" id="TMUE_1000002591.1">
    <property type="protein sequence ID" value="TMUE_1000002591.1"/>
    <property type="gene ID" value="WBGene00288197"/>
</dbReference>